<accession>A0ABW5N5T3</accession>
<feature type="modified residue" description="4-aspartylphosphate" evidence="1">
    <location>
        <position position="54"/>
    </location>
</feature>
<evidence type="ECO:0000259" key="2">
    <source>
        <dbReference type="PROSITE" id="PS50110"/>
    </source>
</evidence>
<dbReference type="Gene3D" id="3.40.50.2300">
    <property type="match status" value="1"/>
</dbReference>
<evidence type="ECO:0000313" key="4">
    <source>
        <dbReference type="Proteomes" id="UP001597459"/>
    </source>
</evidence>
<keyword evidence="1" id="KW-0597">Phosphoprotein</keyword>
<proteinExistence type="predicted"/>
<organism evidence="3 4">
    <name type="scientific">Aquimarina hainanensis</name>
    <dbReference type="NCBI Taxonomy" id="1578017"/>
    <lineage>
        <taxon>Bacteria</taxon>
        <taxon>Pseudomonadati</taxon>
        <taxon>Bacteroidota</taxon>
        <taxon>Flavobacteriia</taxon>
        <taxon>Flavobacteriales</taxon>
        <taxon>Flavobacteriaceae</taxon>
        <taxon>Aquimarina</taxon>
    </lineage>
</organism>
<dbReference type="PROSITE" id="PS50110">
    <property type="entry name" value="RESPONSE_REGULATORY"/>
    <property type="match status" value="1"/>
</dbReference>
<dbReference type="InterPro" id="IPR011006">
    <property type="entry name" value="CheY-like_superfamily"/>
</dbReference>
<comment type="caution">
    <text evidence="3">The sequence shown here is derived from an EMBL/GenBank/DDBJ whole genome shotgun (WGS) entry which is preliminary data.</text>
</comment>
<dbReference type="SMART" id="SM00448">
    <property type="entry name" value="REC"/>
    <property type="match status" value="1"/>
</dbReference>
<keyword evidence="4" id="KW-1185">Reference proteome</keyword>
<dbReference type="Pfam" id="PF00072">
    <property type="entry name" value="Response_reg"/>
    <property type="match status" value="1"/>
</dbReference>
<name>A0ABW5N5T3_9FLAO</name>
<dbReference type="EMBL" id="JBHULX010000003">
    <property type="protein sequence ID" value="MFD2590161.1"/>
    <property type="molecule type" value="Genomic_DNA"/>
</dbReference>
<dbReference type="Proteomes" id="UP001597459">
    <property type="component" value="Unassembled WGS sequence"/>
</dbReference>
<evidence type="ECO:0000313" key="3">
    <source>
        <dbReference type="EMBL" id="MFD2590161.1"/>
    </source>
</evidence>
<gene>
    <name evidence="3" type="ORF">ACFSTE_04915</name>
</gene>
<dbReference type="InterPro" id="IPR051271">
    <property type="entry name" value="2C-system_Tx_regulators"/>
</dbReference>
<evidence type="ECO:0000256" key="1">
    <source>
        <dbReference type="PROSITE-ProRule" id="PRU00169"/>
    </source>
</evidence>
<reference evidence="4" key="1">
    <citation type="journal article" date="2019" name="Int. J. Syst. Evol. Microbiol.">
        <title>The Global Catalogue of Microorganisms (GCM) 10K type strain sequencing project: providing services to taxonomists for standard genome sequencing and annotation.</title>
        <authorList>
            <consortium name="The Broad Institute Genomics Platform"/>
            <consortium name="The Broad Institute Genome Sequencing Center for Infectious Disease"/>
            <person name="Wu L."/>
            <person name="Ma J."/>
        </authorList>
    </citation>
    <scope>NUCLEOTIDE SEQUENCE [LARGE SCALE GENOMIC DNA]</scope>
    <source>
        <strain evidence="4">KCTC 42423</strain>
    </source>
</reference>
<sequence>MKILIIEDEIQSRKKVEDYIKRYDPSINIVLSTGSFKEAIHTLINHSIDLVLSDIEILDGNVFDLLTETPVVCPFIFISAYDHYSFNALENHGFGYLLKPYTYEQFSKVMANYFTLKTKISGTNERNIEALQIFRDPDYRKRIVVQSGKGKVSILKVNLVKLIEIEGGVLFAHTESDKKFIIKETLTLSHIEATLSPKMFF</sequence>
<dbReference type="SUPFAM" id="SSF52172">
    <property type="entry name" value="CheY-like"/>
    <property type="match status" value="1"/>
</dbReference>
<dbReference type="PANTHER" id="PTHR45526">
    <property type="entry name" value="TRANSCRIPTIONAL REGULATORY PROTEIN DPIA"/>
    <property type="match status" value="1"/>
</dbReference>
<dbReference type="PANTHER" id="PTHR45526:SF1">
    <property type="entry name" value="TRANSCRIPTIONAL REGULATORY PROTEIN DCUR-RELATED"/>
    <property type="match status" value="1"/>
</dbReference>
<dbReference type="InterPro" id="IPR001789">
    <property type="entry name" value="Sig_transdc_resp-reg_receiver"/>
</dbReference>
<feature type="domain" description="Response regulatory" evidence="2">
    <location>
        <begin position="2"/>
        <end position="114"/>
    </location>
</feature>
<dbReference type="RefSeq" id="WP_378255706.1">
    <property type="nucleotide sequence ID" value="NZ_JBHSJV010000001.1"/>
</dbReference>
<protein>
    <submittedName>
        <fullName evidence="3">LytR/AlgR family response regulator transcription factor</fullName>
    </submittedName>
</protein>